<evidence type="ECO:0000313" key="2">
    <source>
        <dbReference type="Proteomes" id="UP000685013"/>
    </source>
</evidence>
<evidence type="ECO:0000313" key="1">
    <source>
        <dbReference type="EMBL" id="KAG6593577.1"/>
    </source>
</evidence>
<dbReference type="Proteomes" id="UP000685013">
    <property type="component" value="Chromosome 8"/>
</dbReference>
<accession>A0AAV6N9Z2</accession>
<name>A0AAV6N9Z2_9ROSI</name>
<organism evidence="1 2">
    <name type="scientific">Cucurbita argyrosperma subsp. sororia</name>
    <dbReference type="NCBI Taxonomy" id="37648"/>
    <lineage>
        <taxon>Eukaryota</taxon>
        <taxon>Viridiplantae</taxon>
        <taxon>Streptophyta</taxon>
        <taxon>Embryophyta</taxon>
        <taxon>Tracheophyta</taxon>
        <taxon>Spermatophyta</taxon>
        <taxon>Magnoliopsida</taxon>
        <taxon>eudicotyledons</taxon>
        <taxon>Gunneridae</taxon>
        <taxon>Pentapetalae</taxon>
        <taxon>rosids</taxon>
        <taxon>fabids</taxon>
        <taxon>Cucurbitales</taxon>
        <taxon>Cucurbitaceae</taxon>
        <taxon>Cucurbiteae</taxon>
        <taxon>Cucurbita</taxon>
    </lineage>
</organism>
<protein>
    <submittedName>
        <fullName evidence="1">Uncharacterized protein</fullName>
    </submittedName>
</protein>
<proteinExistence type="predicted"/>
<reference evidence="1 2" key="1">
    <citation type="journal article" date="2021" name="Hortic Res">
        <title>The domestication of Cucurbita argyrosperma as revealed by the genome of its wild relative.</title>
        <authorList>
            <person name="Barrera-Redondo J."/>
            <person name="Sanchez-de la Vega G."/>
            <person name="Aguirre-Liguori J.A."/>
            <person name="Castellanos-Morales G."/>
            <person name="Gutierrez-Guerrero Y.T."/>
            <person name="Aguirre-Dugua X."/>
            <person name="Aguirre-Planter E."/>
            <person name="Tenaillon M.I."/>
            <person name="Lira-Saade R."/>
            <person name="Eguiarte L.E."/>
        </authorList>
    </citation>
    <scope>NUCLEOTIDE SEQUENCE [LARGE SCALE GENOMIC DNA]</scope>
    <source>
        <strain evidence="1">JBR-2021</strain>
    </source>
</reference>
<sequence length="68" mass="6735">MCDANQVRFYYGNPSGIDEGGEVMGGTIGQSAGDPGVGLELGGAAVDELVVGDGESDGDFGVGVRVTI</sequence>
<comment type="caution">
    <text evidence="1">The sequence shown here is derived from an EMBL/GenBank/DDBJ whole genome shotgun (WGS) entry which is preliminary data.</text>
</comment>
<dbReference type="AlphaFoldDB" id="A0AAV6N9Z2"/>
<dbReference type="EMBL" id="JAGKQH010000008">
    <property type="protein sequence ID" value="KAG6593577.1"/>
    <property type="molecule type" value="Genomic_DNA"/>
</dbReference>
<gene>
    <name evidence="1" type="ORF">SDJN03_13053</name>
</gene>
<feature type="non-terminal residue" evidence="1">
    <location>
        <position position="1"/>
    </location>
</feature>
<keyword evidence="2" id="KW-1185">Reference proteome</keyword>